<proteinExistence type="predicted"/>
<evidence type="ECO:0000313" key="2">
    <source>
        <dbReference type="Proteomes" id="UP000028933"/>
    </source>
</evidence>
<sequence>MKTILFFMLITIPWSICAQNLLIGKVVDENGNAIPNAFVINMKTNQNLLADDYGVFSINARQGEEIRVLANRFERQGKVLTADDFKGKFMISLLPSIQTIEEVKIGFKPTGHLETDLVKLYRDKELEDLKKKLTMALNMDPDPNEIRPTLRIPSAFNNQIPLSGASIVIDLFGKRSKPKKVKNDPALRMINNVGTIYSAIGTQFFESLGIPKARITDFIVFVLKKNSLKEQLEEQNYDSIRKIMRENAETFLITLKQKSVT</sequence>
<dbReference type="eggNOG" id="ENOG50335GZ">
    <property type="taxonomic scope" value="Bacteria"/>
</dbReference>
<dbReference type="InterPro" id="IPR008969">
    <property type="entry name" value="CarboxyPept-like_regulatory"/>
</dbReference>
<evidence type="ECO:0008006" key="3">
    <source>
        <dbReference type="Google" id="ProtNLM"/>
    </source>
</evidence>
<dbReference type="KEGG" id="eao:BD94_3520"/>
<reference evidence="1" key="1">
    <citation type="journal article" date="2013" name="Lancet">
        <title>First case of E anophelis outbreak in an intensive-care unit.</title>
        <authorList>
            <person name="Teo J."/>
            <person name="Tan S.Y."/>
            <person name="Tay M."/>
            <person name="Ding Y."/>
            <person name="Kjelleberg S."/>
            <person name="Givskov M."/>
            <person name="Lin R.T."/>
            <person name="Yang L."/>
        </authorList>
    </citation>
    <scope>NUCLEOTIDE SEQUENCE [LARGE SCALE GENOMIC DNA]</scope>
    <source>
        <strain evidence="1">NUHP1</strain>
    </source>
</reference>
<dbReference type="SUPFAM" id="SSF49464">
    <property type="entry name" value="Carboxypeptidase regulatory domain-like"/>
    <property type="match status" value="1"/>
</dbReference>
<name>A0A077EP25_9FLAO</name>
<dbReference type="STRING" id="1338011.BD94_3520"/>
<accession>A0A077EP25</accession>
<evidence type="ECO:0000313" key="1">
    <source>
        <dbReference type="EMBL" id="AIL47295.1"/>
    </source>
</evidence>
<dbReference type="AlphaFoldDB" id="A0A077EP25"/>
<dbReference type="HOGENOM" id="CLU_091991_1_0_10"/>
<dbReference type="EMBL" id="CP007547">
    <property type="protein sequence ID" value="AIL47295.1"/>
    <property type="molecule type" value="Genomic_DNA"/>
</dbReference>
<protein>
    <recommendedName>
        <fullName evidence="3">TonB-dependent receptor</fullName>
    </recommendedName>
</protein>
<organism evidence="1 2">
    <name type="scientific">Elizabethkingia anophelis NUHP1</name>
    <dbReference type="NCBI Taxonomy" id="1338011"/>
    <lineage>
        <taxon>Bacteria</taxon>
        <taxon>Pseudomonadati</taxon>
        <taxon>Bacteroidota</taxon>
        <taxon>Flavobacteriia</taxon>
        <taxon>Flavobacteriales</taxon>
        <taxon>Weeksellaceae</taxon>
        <taxon>Elizabethkingia</taxon>
    </lineage>
</organism>
<reference evidence="1" key="2">
    <citation type="journal article" date="2015" name="Genome Biol. Evol.">
        <title>Complete Genome Sequence and Transcriptomic Analysis of the Novel Pathogen Elizabethkingia anophelis in Response to Oxidative Stress.</title>
        <authorList>
            <person name="Li Y."/>
            <person name="Liu Y."/>
            <person name="Chew S.C."/>
            <person name="Tay M."/>
            <person name="Salido M.M."/>
            <person name="Teo J."/>
            <person name="Lauro F.M."/>
            <person name="Givskov M."/>
            <person name="Yang L."/>
        </authorList>
    </citation>
    <scope>NUCLEOTIDE SEQUENCE</scope>
    <source>
        <strain evidence="1">NUHP1</strain>
    </source>
</reference>
<gene>
    <name evidence="1" type="ORF">BD94_3520</name>
</gene>
<dbReference type="Proteomes" id="UP000028933">
    <property type="component" value="Chromosome"/>
</dbReference>
<dbReference type="RefSeq" id="WP_024566354.1">
    <property type="nucleotide sequence ID" value="NZ_CP007547.1"/>
</dbReference>